<evidence type="ECO:0000256" key="3">
    <source>
        <dbReference type="PIRSR" id="PIRSR600101-2"/>
    </source>
</evidence>
<keyword evidence="1" id="KW-1199">Hemostasis impairing toxin</keyword>
<dbReference type="PANTHER" id="PTHR11686:SF72">
    <property type="entry name" value="GAMMA-GLUTAMYL TRANSPEPTIDASE, ISOFORM A"/>
    <property type="match status" value="1"/>
</dbReference>
<feature type="binding site" evidence="3">
    <location>
        <begin position="461"/>
        <end position="462"/>
    </location>
    <ligand>
        <name>L-glutamate</name>
        <dbReference type="ChEBI" id="CHEBI:29985"/>
    </ligand>
</feature>
<dbReference type="SUPFAM" id="SSF56235">
    <property type="entry name" value="N-terminal nucleophile aminohydrolases (Ntn hydrolases)"/>
    <property type="match status" value="1"/>
</dbReference>
<dbReference type="Proteomes" id="UP000030742">
    <property type="component" value="Unassembled WGS sequence"/>
</dbReference>
<dbReference type="GO" id="GO:0036374">
    <property type="term" value="F:glutathione hydrolase activity"/>
    <property type="evidence" value="ECO:0007669"/>
    <property type="project" value="InterPro"/>
</dbReference>
<evidence type="ECO:0008006" key="7">
    <source>
        <dbReference type="Google" id="ProtNLM"/>
    </source>
</evidence>
<dbReference type="AlphaFoldDB" id="U4UD55"/>
<dbReference type="GO" id="GO:0005886">
    <property type="term" value="C:plasma membrane"/>
    <property type="evidence" value="ECO:0007669"/>
    <property type="project" value="TreeGrafter"/>
</dbReference>
<evidence type="ECO:0000313" key="6">
    <source>
        <dbReference type="Proteomes" id="UP000030742"/>
    </source>
</evidence>
<evidence type="ECO:0000256" key="2">
    <source>
        <dbReference type="PIRSR" id="PIRSR600101-1"/>
    </source>
</evidence>
<evidence type="ECO:0000256" key="1">
    <source>
        <dbReference type="ARBA" id="ARBA00084097"/>
    </source>
</evidence>
<feature type="binding site" evidence="3">
    <location>
        <position position="483"/>
    </location>
    <ligand>
        <name>L-glutamate</name>
        <dbReference type="ChEBI" id="CHEBI:29985"/>
    </ligand>
</feature>
<gene>
    <name evidence="5" type="ORF">D910_08329</name>
</gene>
<dbReference type="InterPro" id="IPR043137">
    <property type="entry name" value="GGT_ssub_C"/>
</dbReference>
<feature type="active site" description="Nucleophile" evidence="2">
    <location>
        <position position="396"/>
    </location>
</feature>
<sequence length="585" mass="63716">MLGTRFDSAILSNDTDRASNLNWNDKSRVAAAVVIALAVGLVWIFAINKSEKLKGAIVTNGHGCSDIGKSIFDHGGSVADVAIASLFCEGVSLPQSMGLGGGFLLTIYDRETGIVKSLNAREKAPKAANETMFDGNPSSSKFGGLAVAVPGELKGYWFLYKQYGYLPWADLIQPTIDLCKNGIYVTEFLARTYLSRKDTLYADPVLRDSFINPETNTTYTEGEYVKRLRLAKTLEIIATEGVDALYSKNGSLIDGFVKDIQDNGGIITAEDLIEYEPIWQEPITASMSDGQTLYTTPLPGSGSVLTYILQILDGFIDLNHLYTGETFQRIVEAFKFGYGSRTNLGDDMYENVTSVVNDMVSKSYAEQIRSLIKDDSTSQNRSYYGAYSDIVEDHGTAHISILAPNGDAISVTSTINLVFGAGFASNSTGIILNDEMDDFSTPSSTSPSPTNFIKPGKRPLSSMVPSIILKDKDVVLVAGAAGGTKITTVVASVILKHLWYNVDLNEAITEKRVHHQLSPMTVEFEEGFDEVYPDIVKKLTEIGHETKFTPTSDGFSAVTAVTKKNNTLQGAFDDRRGGYVTFVER</sequence>
<keyword evidence="4" id="KW-0812">Transmembrane</keyword>
<evidence type="ECO:0000256" key="4">
    <source>
        <dbReference type="SAM" id="Phobius"/>
    </source>
</evidence>
<keyword evidence="1" id="KW-0800">Toxin</keyword>
<dbReference type="Gene3D" id="1.10.246.130">
    <property type="match status" value="1"/>
</dbReference>
<feature type="binding site" evidence="3">
    <location>
        <begin position="414"/>
        <end position="416"/>
    </location>
    <ligand>
        <name>L-glutamate</name>
        <dbReference type="ChEBI" id="CHEBI:29985"/>
    </ligand>
</feature>
<dbReference type="InterPro" id="IPR029055">
    <property type="entry name" value="Ntn_hydrolases_N"/>
</dbReference>
<dbReference type="NCBIfam" id="TIGR00066">
    <property type="entry name" value="g_glut_trans"/>
    <property type="match status" value="1"/>
</dbReference>
<dbReference type="PRINTS" id="PR01210">
    <property type="entry name" value="GGTRANSPTASE"/>
</dbReference>
<feature type="transmembrane region" description="Helical" evidence="4">
    <location>
        <begin position="29"/>
        <end position="47"/>
    </location>
</feature>
<name>U4UD55_DENPD</name>
<protein>
    <recommendedName>
        <fullName evidence="7">Gamma-glutamyltransferase</fullName>
    </recommendedName>
</protein>
<dbReference type="Gene3D" id="3.60.20.40">
    <property type="match status" value="1"/>
</dbReference>
<dbReference type="GO" id="GO:0006751">
    <property type="term" value="P:glutathione catabolic process"/>
    <property type="evidence" value="ECO:0007669"/>
    <property type="project" value="InterPro"/>
</dbReference>
<dbReference type="FunFam" id="1.10.246.130:FF:000001">
    <property type="entry name" value="Gamma-glutamyltransferase 5 isoform 1"/>
    <property type="match status" value="1"/>
</dbReference>
<keyword evidence="1" id="KW-1202">Platelet aggregation activating toxin</keyword>
<keyword evidence="4" id="KW-0472">Membrane</keyword>
<keyword evidence="4" id="KW-1133">Transmembrane helix</keyword>
<feature type="binding site" evidence="3">
    <location>
        <position position="438"/>
    </location>
    <ligand>
        <name>L-glutamate</name>
        <dbReference type="ChEBI" id="CHEBI:29985"/>
    </ligand>
</feature>
<feature type="binding site" evidence="3">
    <location>
        <position position="121"/>
    </location>
    <ligand>
        <name>L-glutamate</name>
        <dbReference type="ChEBI" id="CHEBI:29985"/>
    </ligand>
</feature>
<organism evidence="5 6">
    <name type="scientific">Dendroctonus ponderosae</name>
    <name type="common">Mountain pine beetle</name>
    <dbReference type="NCBI Taxonomy" id="77166"/>
    <lineage>
        <taxon>Eukaryota</taxon>
        <taxon>Metazoa</taxon>
        <taxon>Ecdysozoa</taxon>
        <taxon>Arthropoda</taxon>
        <taxon>Hexapoda</taxon>
        <taxon>Insecta</taxon>
        <taxon>Pterygota</taxon>
        <taxon>Neoptera</taxon>
        <taxon>Endopterygota</taxon>
        <taxon>Coleoptera</taxon>
        <taxon>Polyphaga</taxon>
        <taxon>Cucujiformia</taxon>
        <taxon>Curculionidae</taxon>
        <taxon>Scolytinae</taxon>
        <taxon>Dendroctonus</taxon>
    </lineage>
</organism>
<dbReference type="PANTHER" id="PTHR11686">
    <property type="entry name" value="GAMMA GLUTAMYL TRANSPEPTIDASE"/>
    <property type="match status" value="1"/>
</dbReference>
<proteinExistence type="predicted"/>
<dbReference type="FunFam" id="3.60.20.40:FF:000001">
    <property type="entry name" value="Gamma-glutamyltranspeptidase 1"/>
    <property type="match status" value="1"/>
</dbReference>
<dbReference type="EMBL" id="KB632267">
    <property type="protein sequence ID" value="ERL90987.1"/>
    <property type="molecule type" value="Genomic_DNA"/>
</dbReference>
<dbReference type="STRING" id="77166.U4UD55"/>
<dbReference type="Pfam" id="PF01019">
    <property type="entry name" value="G_glu_transpept"/>
    <property type="match status" value="1"/>
</dbReference>
<dbReference type="InterPro" id="IPR000101">
    <property type="entry name" value="GGT_peptidase"/>
</dbReference>
<dbReference type="OrthoDB" id="1081007at2759"/>
<reference evidence="5 6" key="1">
    <citation type="journal article" date="2013" name="Genome Biol.">
        <title>Draft genome of the mountain pine beetle, Dendroctonus ponderosae Hopkins, a major forest pest.</title>
        <authorList>
            <person name="Keeling C.I."/>
            <person name="Yuen M.M."/>
            <person name="Liao N.Y."/>
            <person name="Docking T.R."/>
            <person name="Chan S.K."/>
            <person name="Taylor G.A."/>
            <person name="Palmquist D.L."/>
            <person name="Jackman S.D."/>
            <person name="Nguyen A."/>
            <person name="Li M."/>
            <person name="Henderson H."/>
            <person name="Janes J.K."/>
            <person name="Zhao Y."/>
            <person name="Pandoh P."/>
            <person name="Moore R."/>
            <person name="Sperling F.A."/>
            <person name="Huber D.P."/>
            <person name="Birol I."/>
            <person name="Jones S.J."/>
            <person name="Bohlmann J."/>
        </authorList>
    </citation>
    <scope>NUCLEOTIDE SEQUENCE</scope>
</reference>
<dbReference type="InterPro" id="IPR043138">
    <property type="entry name" value="GGT_lsub"/>
</dbReference>
<accession>U4UD55</accession>
<evidence type="ECO:0000313" key="5">
    <source>
        <dbReference type="EMBL" id="ERL90987.1"/>
    </source>
</evidence>